<dbReference type="GO" id="GO:0005886">
    <property type="term" value="C:plasma membrane"/>
    <property type="evidence" value="ECO:0007669"/>
    <property type="project" value="TreeGrafter"/>
</dbReference>
<dbReference type="PANTHER" id="PTHR39428:SF1">
    <property type="entry name" value="F420H(2)-DEPENDENT QUINONE REDUCTASE RV1261C"/>
    <property type="match status" value="1"/>
</dbReference>
<dbReference type="Proteomes" id="UP000175971">
    <property type="component" value="Unassembled WGS sequence"/>
</dbReference>
<comment type="similarity">
    <text evidence="1">Belongs to the F420H(2)-dependent quinone reductase family.</text>
</comment>
<evidence type="ECO:0000256" key="2">
    <source>
        <dbReference type="ARBA" id="ARBA00049106"/>
    </source>
</evidence>
<keyword evidence="4" id="KW-1185">Reference proteome</keyword>
<evidence type="ECO:0000313" key="3">
    <source>
        <dbReference type="EMBL" id="OEV21830.1"/>
    </source>
</evidence>
<name>A0A1E7M020_9ACTN</name>
<evidence type="ECO:0000313" key="4">
    <source>
        <dbReference type="Proteomes" id="UP000175971"/>
    </source>
</evidence>
<comment type="catalytic activity">
    <reaction evidence="2">
        <text>oxidized coenzyme F420-(gamma-L-Glu)(n) + a quinol + H(+) = reduced coenzyme F420-(gamma-L-Glu)(n) + a quinone</text>
        <dbReference type="Rhea" id="RHEA:39663"/>
        <dbReference type="Rhea" id="RHEA-COMP:12939"/>
        <dbReference type="Rhea" id="RHEA-COMP:14378"/>
        <dbReference type="ChEBI" id="CHEBI:15378"/>
        <dbReference type="ChEBI" id="CHEBI:24646"/>
        <dbReference type="ChEBI" id="CHEBI:132124"/>
        <dbReference type="ChEBI" id="CHEBI:133980"/>
        <dbReference type="ChEBI" id="CHEBI:139511"/>
    </reaction>
</comment>
<dbReference type="GO" id="GO:0016491">
    <property type="term" value="F:oxidoreductase activity"/>
    <property type="evidence" value="ECO:0007669"/>
    <property type="project" value="InterPro"/>
</dbReference>
<dbReference type="InterPro" id="IPR004378">
    <property type="entry name" value="F420H2_quin_Rdtase"/>
</dbReference>
<proteinExistence type="inferred from homology"/>
<dbReference type="RefSeq" id="WP_053559312.1">
    <property type="nucleotide sequence ID" value="NZ_LJGZ01000006.1"/>
</dbReference>
<accession>A0A1E7M020</accession>
<dbReference type="GO" id="GO:0070967">
    <property type="term" value="F:coenzyme F420 binding"/>
    <property type="evidence" value="ECO:0007669"/>
    <property type="project" value="TreeGrafter"/>
</dbReference>
<dbReference type="InterPro" id="IPR012349">
    <property type="entry name" value="Split_barrel_FMN-bd"/>
</dbReference>
<dbReference type="AlphaFoldDB" id="A0A1E7M020"/>
<comment type="caution">
    <text evidence="3">The sequence shown here is derived from an EMBL/GenBank/DDBJ whole genome shotgun (WGS) entry which is preliminary data.</text>
</comment>
<protein>
    <submittedName>
        <fullName evidence="3">Uncharacterized protein</fullName>
    </submittedName>
</protein>
<dbReference type="PATRIC" id="fig|518642.7.peg.1739"/>
<sequence length="150" mass="16399">MTNDSPTVDETVNSNPFNRGVIEEFRANGGRVKDFGDIPLLLLTTTGRRSGLSRTTPLVHLHRDGRYVVFAANGGADSAPGWYRNLMAAGEGEAEVGSRRFTVRPEPVPEPEHEELWRLQTAQDPNFAGFRSRTDRTIPVLALVPVTGAG</sequence>
<evidence type="ECO:0000256" key="1">
    <source>
        <dbReference type="ARBA" id="ARBA00008710"/>
    </source>
</evidence>
<reference evidence="3 4" key="1">
    <citation type="journal article" date="2016" name="Front. Microbiol.">
        <title>Comparative Genomics Analysis of Streptomyces Species Reveals Their Adaptation to the Marine Environment and Their Diversity at the Genomic Level.</title>
        <authorList>
            <person name="Tian X."/>
            <person name="Zhang Z."/>
            <person name="Yang T."/>
            <person name="Chen M."/>
            <person name="Li J."/>
            <person name="Chen F."/>
            <person name="Yang J."/>
            <person name="Li W."/>
            <person name="Zhang B."/>
            <person name="Zhang Z."/>
            <person name="Wu J."/>
            <person name="Zhang C."/>
            <person name="Long L."/>
            <person name="Xiao J."/>
        </authorList>
    </citation>
    <scope>NUCLEOTIDE SEQUENCE [LARGE SCALE GENOMIC DNA]</scope>
    <source>
        <strain evidence="3 4">SCSIO M10372</strain>
    </source>
</reference>
<dbReference type="Pfam" id="PF04075">
    <property type="entry name" value="F420H2_quin_red"/>
    <property type="match status" value="1"/>
</dbReference>
<dbReference type="EMBL" id="LJGZ01000006">
    <property type="protein sequence ID" value="OEV21830.1"/>
    <property type="molecule type" value="Genomic_DNA"/>
</dbReference>
<dbReference type="PANTHER" id="PTHR39428">
    <property type="entry name" value="F420H(2)-DEPENDENT QUINONE REDUCTASE RV1261C"/>
    <property type="match status" value="1"/>
</dbReference>
<organism evidence="3 4">
    <name type="scientific">Streptomyces nanshensis</name>
    <dbReference type="NCBI Taxonomy" id="518642"/>
    <lineage>
        <taxon>Bacteria</taxon>
        <taxon>Bacillati</taxon>
        <taxon>Actinomycetota</taxon>
        <taxon>Actinomycetes</taxon>
        <taxon>Kitasatosporales</taxon>
        <taxon>Streptomycetaceae</taxon>
        <taxon>Streptomyces</taxon>
    </lineage>
</organism>
<gene>
    <name evidence="3" type="ORF">AN221_04960</name>
</gene>
<dbReference type="Gene3D" id="2.30.110.10">
    <property type="entry name" value="Electron Transport, Fmn-binding Protein, Chain A"/>
    <property type="match status" value="1"/>
</dbReference>
<dbReference type="OrthoDB" id="8225825at2"/>
<dbReference type="NCBIfam" id="TIGR00026">
    <property type="entry name" value="hi_GC_TIGR00026"/>
    <property type="match status" value="1"/>
</dbReference>